<dbReference type="OrthoDB" id="5390at2759"/>
<dbReference type="Gene3D" id="6.10.250.1770">
    <property type="match status" value="1"/>
</dbReference>
<protein>
    <submittedName>
        <fullName evidence="5">Hipothetical protein</fullName>
    </submittedName>
</protein>
<sequence length="253" mass="29947">MGISTNKTIKLFIGSESDHFHELHVIPHSLKHRDWPEEKTICLANIPPYITDENLWRIFSKFGNIAGVVTFTNIKDFQAFSKSPEERKESREFKWKTGYIAFKLAGSVAKVLKVKKITAEDVSVGVERWISEYKAQYPCAERLQEEITSFMDKFDKEEQKAEREAKKQAEEDDDGWTTVTRKSTKDAFKLTEKGIKSVEEKQDVRKRKKELKNFYRFQVTESKRQKIQEMRKKFQEDKEKVEKMKTSRRFKPF</sequence>
<dbReference type="VEuPathDB" id="VectorBase:LLOJ002136"/>
<dbReference type="AlphaFoldDB" id="A0A1B0CCR8"/>
<reference evidence="6" key="3">
    <citation type="submission" date="2020-05" db="UniProtKB">
        <authorList>
            <consortium name="EnsemblMetazoa"/>
        </authorList>
    </citation>
    <scope>IDENTIFICATION</scope>
    <source>
        <strain evidence="6">Jacobina</strain>
    </source>
</reference>
<dbReference type="VEuPathDB" id="VectorBase:LLONM1_011439"/>
<dbReference type="Proteomes" id="UP000092461">
    <property type="component" value="Unassembled WGS sequence"/>
</dbReference>
<evidence type="ECO:0000313" key="7">
    <source>
        <dbReference type="Proteomes" id="UP000092461"/>
    </source>
</evidence>
<dbReference type="KEGG" id="lll:129797707"/>
<evidence type="ECO:0000313" key="5">
    <source>
        <dbReference type="EMBL" id="MBC1176569.1"/>
    </source>
</evidence>
<dbReference type="EMBL" id="GITU01007866">
    <property type="protein sequence ID" value="MBC1176569.1"/>
    <property type="molecule type" value="Transcribed_RNA"/>
</dbReference>
<comment type="similarity">
    <text evidence="1">Belongs to the RRP7 family.</text>
</comment>
<feature type="region of interest" description="Disordered" evidence="3">
    <location>
        <begin position="230"/>
        <end position="253"/>
    </location>
</feature>
<dbReference type="GO" id="GO:0003676">
    <property type="term" value="F:nucleic acid binding"/>
    <property type="evidence" value="ECO:0007669"/>
    <property type="project" value="InterPro"/>
</dbReference>
<dbReference type="GeneID" id="129797707"/>
<reference evidence="7" key="1">
    <citation type="submission" date="2012-05" db="EMBL/GenBank/DDBJ databases">
        <title>Whole Genome Assembly of Lutzomyia longipalpis.</title>
        <authorList>
            <person name="Richards S."/>
            <person name="Qu C."/>
            <person name="Dillon R."/>
            <person name="Worley K."/>
            <person name="Scherer S."/>
            <person name="Batterton M."/>
            <person name="Taylor A."/>
            <person name="Hawes A."/>
            <person name="Hernandez B."/>
            <person name="Kovar C."/>
            <person name="Mandapat C."/>
            <person name="Pham C."/>
            <person name="Qu C."/>
            <person name="Jing C."/>
            <person name="Bess C."/>
            <person name="Bandaranaike D."/>
            <person name="Ngo D."/>
            <person name="Ongeri F."/>
            <person name="Arias F."/>
            <person name="Lara F."/>
            <person name="Weissenberger G."/>
            <person name="Kamau G."/>
            <person name="Han H."/>
            <person name="Shen H."/>
            <person name="Dinh H."/>
            <person name="Khalil I."/>
            <person name="Jones J."/>
            <person name="Shafer J."/>
            <person name="Jayaseelan J."/>
            <person name="Quiroz J."/>
            <person name="Blankenburg K."/>
            <person name="Nguyen L."/>
            <person name="Jackson L."/>
            <person name="Francisco L."/>
            <person name="Tang L.-Y."/>
            <person name="Pu L.-L."/>
            <person name="Perales L."/>
            <person name="Lorensuhewa L."/>
            <person name="Munidasa M."/>
            <person name="Coyle M."/>
            <person name="Taylor M."/>
            <person name="Puazo M."/>
            <person name="Firestine M."/>
            <person name="Scheel M."/>
            <person name="Javaid M."/>
            <person name="Wang M."/>
            <person name="Li M."/>
            <person name="Tabassum N."/>
            <person name="Saada N."/>
            <person name="Osuji N."/>
            <person name="Aqrawi P."/>
            <person name="Fu Q."/>
            <person name="Thornton R."/>
            <person name="Raj R."/>
            <person name="Goodspeed R."/>
            <person name="Mata R."/>
            <person name="Najjar R."/>
            <person name="Gubbala S."/>
            <person name="Lee S."/>
            <person name="Denson S."/>
            <person name="Patil S."/>
            <person name="Macmil S."/>
            <person name="Qi S."/>
            <person name="Matskevitch T."/>
            <person name="Palculict T."/>
            <person name="Mathew T."/>
            <person name="Vee V."/>
            <person name="Velamala V."/>
            <person name="Korchina V."/>
            <person name="Cai W."/>
            <person name="Liu W."/>
            <person name="Dai W."/>
            <person name="Zou X."/>
            <person name="Zhu Y."/>
            <person name="Zhang Y."/>
            <person name="Wu Y.-Q."/>
            <person name="Xin Y."/>
            <person name="Nazarath L."/>
            <person name="Kovar C."/>
            <person name="Han Y."/>
            <person name="Muzny D."/>
            <person name="Gibbs R."/>
        </authorList>
    </citation>
    <scope>NUCLEOTIDE SEQUENCE [LARGE SCALE GENOMIC DNA]</scope>
    <source>
        <strain evidence="7">Jacobina</strain>
    </source>
</reference>
<dbReference type="PANTHER" id="PTHR13191:SF0">
    <property type="entry name" value="RIBOSOMAL RNA-PROCESSING PROTEIN 7 HOMOLOG A-RELATED"/>
    <property type="match status" value="1"/>
</dbReference>
<dbReference type="GO" id="GO:0034456">
    <property type="term" value="C:UTP-C complex"/>
    <property type="evidence" value="ECO:0007669"/>
    <property type="project" value="TreeGrafter"/>
</dbReference>
<dbReference type="InterPro" id="IPR024326">
    <property type="entry name" value="RRP7_C"/>
</dbReference>
<dbReference type="InterPro" id="IPR040446">
    <property type="entry name" value="RRP7"/>
</dbReference>
<keyword evidence="7" id="KW-1185">Reference proteome</keyword>
<organism evidence="6 7">
    <name type="scientific">Lutzomyia longipalpis</name>
    <name type="common">Sand fly</name>
    <dbReference type="NCBI Taxonomy" id="7200"/>
    <lineage>
        <taxon>Eukaryota</taxon>
        <taxon>Metazoa</taxon>
        <taxon>Ecdysozoa</taxon>
        <taxon>Arthropoda</taxon>
        <taxon>Hexapoda</taxon>
        <taxon>Insecta</taxon>
        <taxon>Pterygota</taxon>
        <taxon>Neoptera</taxon>
        <taxon>Endopterygota</taxon>
        <taxon>Diptera</taxon>
        <taxon>Nematocera</taxon>
        <taxon>Psychodoidea</taxon>
        <taxon>Psychodidae</taxon>
        <taxon>Lutzomyia</taxon>
        <taxon>Lutzomyia</taxon>
    </lineage>
</organism>
<accession>A0A1B0CCR8</accession>
<reference evidence="5" key="2">
    <citation type="journal article" date="2020" name="BMC">
        <title>Leishmania infection induces a limited differential gene expression in the sand fly midgut.</title>
        <authorList>
            <person name="Coutinho-Abreu I.V."/>
            <person name="Serafim T.D."/>
            <person name="Meneses C."/>
            <person name="Kamhawi S."/>
            <person name="Oliveira F."/>
            <person name="Valenzuela J.G."/>
        </authorList>
    </citation>
    <scope>NUCLEOTIDE SEQUENCE</scope>
    <source>
        <strain evidence="5">Jacobina</strain>
        <tissue evidence="5">Midgut</tissue>
    </source>
</reference>
<dbReference type="EMBL" id="AJWK01007043">
    <property type="status" value="NOT_ANNOTATED_CDS"/>
    <property type="molecule type" value="Genomic_DNA"/>
</dbReference>
<dbReference type="Pfam" id="PF12923">
    <property type="entry name" value="RRP7"/>
    <property type="match status" value="1"/>
</dbReference>
<keyword evidence="2" id="KW-0175">Coiled coil</keyword>
<evidence type="ECO:0000256" key="1">
    <source>
        <dbReference type="ARBA" id="ARBA00006110"/>
    </source>
</evidence>
<dbReference type="CDD" id="cd12951">
    <property type="entry name" value="RRP7_Rrp7A"/>
    <property type="match status" value="1"/>
</dbReference>
<dbReference type="Gene3D" id="3.30.70.330">
    <property type="match status" value="1"/>
</dbReference>
<dbReference type="RefSeq" id="XP_055696502.1">
    <property type="nucleotide sequence ID" value="XM_055840527.1"/>
</dbReference>
<dbReference type="SUPFAM" id="SSF54928">
    <property type="entry name" value="RNA-binding domain, RBD"/>
    <property type="match status" value="1"/>
</dbReference>
<dbReference type="InterPro" id="IPR035979">
    <property type="entry name" value="RBD_domain_sf"/>
</dbReference>
<feature type="compositionally biased region" description="Basic and acidic residues" evidence="3">
    <location>
        <begin position="230"/>
        <end position="245"/>
    </location>
</feature>
<dbReference type="GO" id="GO:0000028">
    <property type="term" value="P:ribosomal small subunit assembly"/>
    <property type="evidence" value="ECO:0007669"/>
    <property type="project" value="TreeGrafter"/>
</dbReference>
<dbReference type="GO" id="GO:0006364">
    <property type="term" value="P:rRNA processing"/>
    <property type="evidence" value="ECO:0007669"/>
    <property type="project" value="TreeGrafter"/>
</dbReference>
<evidence type="ECO:0000256" key="3">
    <source>
        <dbReference type="SAM" id="MobiDB-lite"/>
    </source>
</evidence>
<dbReference type="GO" id="GO:0032545">
    <property type="term" value="C:CURI complex"/>
    <property type="evidence" value="ECO:0007669"/>
    <property type="project" value="TreeGrafter"/>
</dbReference>
<feature type="coiled-coil region" evidence="2">
    <location>
        <begin position="140"/>
        <end position="171"/>
    </location>
</feature>
<feature type="domain" description="Ribosomal RNA-processing protein 7 C-terminal" evidence="4">
    <location>
        <begin position="135"/>
        <end position="253"/>
    </location>
</feature>
<evidence type="ECO:0000256" key="2">
    <source>
        <dbReference type="SAM" id="Coils"/>
    </source>
</evidence>
<dbReference type="EnsemblMetazoa" id="LLOJ002136-RA">
    <property type="protein sequence ID" value="LLOJ002136-PA"/>
    <property type="gene ID" value="LLOJ002136"/>
</dbReference>
<dbReference type="PANTHER" id="PTHR13191">
    <property type="entry name" value="RIBOSOMAL RNA PROCESSING PROTEIN 7-RELATED"/>
    <property type="match status" value="1"/>
</dbReference>
<name>A0A1B0CCR8_LUTLO</name>
<proteinExistence type="inferred from homology"/>
<evidence type="ECO:0000313" key="6">
    <source>
        <dbReference type="EnsemblMetazoa" id="LLOJ002136-PA"/>
    </source>
</evidence>
<evidence type="ECO:0000259" key="4">
    <source>
        <dbReference type="Pfam" id="PF12923"/>
    </source>
</evidence>
<dbReference type="InterPro" id="IPR012677">
    <property type="entry name" value="Nucleotide-bd_a/b_plait_sf"/>
</dbReference>